<dbReference type="InterPro" id="IPR031318">
    <property type="entry name" value="OPI10"/>
</dbReference>
<name>A0A6P5A944_BRABE</name>
<dbReference type="Proteomes" id="UP000515135">
    <property type="component" value="Unplaced"/>
</dbReference>
<dbReference type="Pfam" id="PF21057">
    <property type="entry name" value="Hikeshi-like_C"/>
    <property type="match status" value="1"/>
</dbReference>
<protein>
    <recommendedName>
        <fullName evidence="2">Protein Hikeshi</fullName>
    </recommendedName>
</protein>
<dbReference type="PANTHER" id="PTHR12925:SF0">
    <property type="entry name" value="PROTEIN HIKESHI"/>
    <property type="match status" value="1"/>
</dbReference>
<dbReference type="PANTHER" id="PTHR12925">
    <property type="entry name" value="HIKESHI FAMILY MEMBER"/>
    <property type="match status" value="1"/>
</dbReference>
<dbReference type="AlphaFoldDB" id="A0A6P5A944"/>
<evidence type="ECO:0000256" key="2">
    <source>
        <dbReference type="ARBA" id="ARBA00014362"/>
    </source>
</evidence>
<dbReference type="RefSeq" id="XP_019638271.1">
    <property type="nucleotide sequence ID" value="XM_019782712.1"/>
</dbReference>
<sequence length="196" mass="21802">MFGCIVAGRLVQTDPQQMSETQFVFTLSDADSINHIVIFLTGTTPFPDGLCGAVYFGYPNPDGMAWQYLGYIANDKPSAIFKVAKIKPGEETSNNVFGQLMPGQQKMAQIGISVEPAAQVTQQTPPSSTTPSTVTAFQEFTRKMLESFHNYASSFALTQAQMVPEPNKSFVPLNVLQQWFDNFQRRLAQNPNFWKT</sequence>
<keyword evidence="5" id="KW-1185">Reference proteome</keyword>
<dbReference type="InterPro" id="IPR008493">
    <property type="entry name" value="Hikeshi-like_N"/>
</dbReference>
<organism evidence="5 6">
    <name type="scientific">Branchiostoma belcheri</name>
    <name type="common">Amphioxus</name>
    <dbReference type="NCBI Taxonomy" id="7741"/>
    <lineage>
        <taxon>Eukaryota</taxon>
        <taxon>Metazoa</taxon>
        <taxon>Chordata</taxon>
        <taxon>Cephalochordata</taxon>
        <taxon>Leptocardii</taxon>
        <taxon>Amphioxiformes</taxon>
        <taxon>Branchiostomatidae</taxon>
        <taxon>Branchiostoma</taxon>
    </lineage>
</organism>
<comment type="similarity">
    <text evidence="1">Belongs to the OPI10 family.</text>
</comment>
<dbReference type="GO" id="GO:0061608">
    <property type="term" value="F:nuclear import signal receptor activity"/>
    <property type="evidence" value="ECO:0007669"/>
    <property type="project" value="TreeGrafter"/>
</dbReference>
<dbReference type="OrthoDB" id="10248398at2759"/>
<feature type="domain" description="Hikeshi-like N-terminal" evidence="3">
    <location>
        <begin position="5"/>
        <end position="127"/>
    </location>
</feature>
<evidence type="ECO:0000313" key="5">
    <source>
        <dbReference type="Proteomes" id="UP000515135"/>
    </source>
</evidence>
<accession>A0A6P5A944</accession>
<proteinExistence type="inferred from homology"/>
<gene>
    <name evidence="6" type="primary">LOC109480508</name>
</gene>
<dbReference type="GO" id="GO:0030544">
    <property type="term" value="F:Hsp70 protein binding"/>
    <property type="evidence" value="ECO:0007669"/>
    <property type="project" value="TreeGrafter"/>
</dbReference>
<feature type="domain" description="Hikeshi-like C-terminal" evidence="4">
    <location>
        <begin position="136"/>
        <end position="195"/>
    </location>
</feature>
<reference evidence="6" key="1">
    <citation type="submission" date="2025-08" db="UniProtKB">
        <authorList>
            <consortium name="RefSeq"/>
        </authorList>
    </citation>
    <scope>IDENTIFICATION</scope>
    <source>
        <tissue evidence="6">Gonad</tissue>
    </source>
</reference>
<dbReference type="InterPro" id="IPR048364">
    <property type="entry name" value="Hikeshi-like_C"/>
</dbReference>
<dbReference type="Pfam" id="PF05603">
    <property type="entry name" value="Hikeshi-like_N"/>
    <property type="match status" value="1"/>
</dbReference>
<evidence type="ECO:0000259" key="4">
    <source>
        <dbReference type="Pfam" id="PF21057"/>
    </source>
</evidence>
<dbReference type="GO" id="GO:0006606">
    <property type="term" value="P:protein import into nucleus"/>
    <property type="evidence" value="ECO:0007669"/>
    <property type="project" value="TreeGrafter"/>
</dbReference>
<dbReference type="GeneID" id="109480508"/>
<evidence type="ECO:0000313" key="6">
    <source>
        <dbReference type="RefSeq" id="XP_019638271.1"/>
    </source>
</evidence>
<evidence type="ECO:0000259" key="3">
    <source>
        <dbReference type="Pfam" id="PF05603"/>
    </source>
</evidence>
<evidence type="ECO:0000256" key="1">
    <source>
        <dbReference type="ARBA" id="ARBA00006623"/>
    </source>
</evidence>
<dbReference type="GO" id="GO:0005829">
    <property type="term" value="C:cytosol"/>
    <property type="evidence" value="ECO:0007669"/>
    <property type="project" value="TreeGrafter"/>
</dbReference>
<dbReference type="KEGG" id="bbel:109480508"/>
<dbReference type="GO" id="GO:0005634">
    <property type="term" value="C:nucleus"/>
    <property type="evidence" value="ECO:0007669"/>
    <property type="project" value="TreeGrafter"/>
</dbReference>